<dbReference type="InterPro" id="IPR011032">
    <property type="entry name" value="GroES-like_sf"/>
</dbReference>
<dbReference type="AlphaFoldDB" id="A0A8J3I7Q0"/>
<protein>
    <submittedName>
        <fullName evidence="4">NADPH:quinone reductase</fullName>
    </submittedName>
</protein>
<organism evidence="4 5">
    <name type="scientific">Ktedonospora formicarum</name>
    <dbReference type="NCBI Taxonomy" id="2778364"/>
    <lineage>
        <taxon>Bacteria</taxon>
        <taxon>Bacillati</taxon>
        <taxon>Chloroflexota</taxon>
        <taxon>Ktedonobacteria</taxon>
        <taxon>Ktedonobacterales</taxon>
        <taxon>Ktedonobacteraceae</taxon>
        <taxon>Ktedonospora</taxon>
    </lineage>
</organism>
<dbReference type="InterPro" id="IPR013149">
    <property type="entry name" value="ADH-like_C"/>
</dbReference>
<dbReference type="PROSITE" id="PS01162">
    <property type="entry name" value="QOR_ZETA_CRYSTAL"/>
    <property type="match status" value="1"/>
</dbReference>
<accession>A0A8J3I7Q0</accession>
<keyword evidence="2" id="KW-0560">Oxidoreductase</keyword>
<dbReference type="InterPro" id="IPR020843">
    <property type="entry name" value="ER"/>
</dbReference>
<dbReference type="EMBL" id="BNJF01000003">
    <property type="protein sequence ID" value="GHO47587.1"/>
    <property type="molecule type" value="Genomic_DNA"/>
</dbReference>
<dbReference type="SUPFAM" id="SSF50129">
    <property type="entry name" value="GroES-like"/>
    <property type="match status" value="1"/>
</dbReference>
<dbReference type="GO" id="GO:0070402">
    <property type="term" value="F:NADPH binding"/>
    <property type="evidence" value="ECO:0007669"/>
    <property type="project" value="TreeGrafter"/>
</dbReference>
<comment type="caution">
    <text evidence="4">The sequence shown here is derived from an EMBL/GenBank/DDBJ whole genome shotgun (WGS) entry which is preliminary data.</text>
</comment>
<dbReference type="Gene3D" id="3.40.50.720">
    <property type="entry name" value="NAD(P)-binding Rossmann-like Domain"/>
    <property type="match status" value="1"/>
</dbReference>
<sequence length="338" mass="35682">MAETLMKAVVVPRFGGPEVLETRDMPIGEPGSGQILIQVAYAGVNNTDLWSRQGRHRPALPFIPGYEVAGTIRALGEGVEGFRVGQDVSALTVGGGYAEFVLAQAALTFPLDTFASKIDLQQAAVFPTVALTAYGMLQHSARMREGESILIHSASGGVGMAAGQIARALGAQLVLGTIGNEKHAASACSFGYDQIFPVNGFEQAVIEATDGKGIDIVLDARGEPTRSQSLSVLAPLGRLVVFGDASGNPEKLISPNELWRSNKAVVGYSITTLSQTTPHLLTTMARQTLQLMAEGALKLAISETLPLSQAAEAHRRIEARSHVGKLLLQVREQTSEGG</sequence>
<name>A0A8J3I7Q0_9CHLR</name>
<dbReference type="PANTHER" id="PTHR48106">
    <property type="entry name" value="QUINONE OXIDOREDUCTASE PIG3-RELATED"/>
    <property type="match status" value="1"/>
</dbReference>
<dbReference type="GO" id="GO:0003960">
    <property type="term" value="F:quinone reductase (NADPH) activity"/>
    <property type="evidence" value="ECO:0007669"/>
    <property type="project" value="TreeGrafter"/>
</dbReference>
<dbReference type="InterPro" id="IPR036291">
    <property type="entry name" value="NAD(P)-bd_dom_sf"/>
</dbReference>
<keyword evidence="1" id="KW-0521">NADP</keyword>
<dbReference type="GO" id="GO:0005829">
    <property type="term" value="C:cytosol"/>
    <property type="evidence" value="ECO:0007669"/>
    <property type="project" value="TreeGrafter"/>
</dbReference>
<keyword evidence="5" id="KW-1185">Reference proteome</keyword>
<dbReference type="Pfam" id="PF08240">
    <property type="entry name" value="ADH_N"/>
    <property type="match status" value="1"/>
</dbReference>
<dbReference type="PANTHER" id="PTHR48106:SF13">
    <property type="entry name" value="QUINONE OXIDOREDUCTASE-RELATED"/>
    <property type="match status" value="1"/>
</dbReference>
<dbReference type="InterPro" id="IPR013154">
    <property type="entry name" value="ADH-like_N"/>
</dbReference>
<proteinExistence type="predicted"/>
<dbReference type="RefSeq" id="WP_220196848.1">
    <property type="nucleotide sequence ID" value="NZ_BNJF01000003.1"/>
</dbReference>
<evidence type="ECO:0000256" key="1">
    <source>
        <dbReference type="ARBA" id="ARBA00022857"/>
    </source>
</evidence>
<dbReference type="InterPro" id="IPR002364">
    <property type="entry name" value="Quin_OxRdtase/zeta-crystal_CS"/>
</dbReference>
<dbReference type="GO" id="GO:0035925">
    <property type="term" value="F:mRNA 3'-UTR AU-rich region binding"/>
    <property type="evidence" value="ECO:0007669"/>
    <property type="project" value="TreeGrafter"/>
</dbReference>
<evidence type="ECO:0000259" key="3">
    <source>
        <dbReference type="SMART" id="SM00829"/>
    </source>
</evidence>
<dbReference type="SUPFAM" id="SSF51735">
    <property type="entry name" value="NAD(P)-binding Rossmann-fold domains"/>
    <property type="match status" value="1"/>
</dbReference>
<feature type="domain" description="Enoyl reductase (ER)" evidence="3">
    <location>
        <begin position="15"/>
        <end position="328"/>
    </location>
</feature>
<dbReference type="GO" id="GO:0008270">
    <property type="term" value="F:zinc ion binding"/>
    <property type="evidence" value="ECO:0007669"/>
    <property type="project" value="InterPro"/>
</dbReference>
<gene>
    <name evidence="4" type="ORF">KSX_57500</name>
</gene>
<dbReference type="SMART" id="SM00829">
    <property type="entry name" value="PKS_ER"/>
    <property type="match status" value="1"/>
</dbReference>
<evidence type="ECO:0000313" key="5">
    <source>
        <dbReference type="Proteomes" id="UP000612362"/>
    </source>
</evidence>
<dbReference type="Gene3D" id="3.90.180.10">
    <property type="entry name" value="Medium-chain alcohol dehydrogenases, catalytic domain"/>
    <property type="match status" value="1"/>
</dbReference>
<dbReference type="Pfam" id="PF00107">
    <property type="entry name" value="ADH_zinc_N"/>
    <property type="match status" value="1"/>
</dbReference>
<dbReference type="Proteomes" id="UP000612362">
    <property type="component" value="Unassembled WGS sequence"/>
</dbReference>
<evidence type="ECO:0000313" key="4">
    <source>
        <dbReference type="EMBL" id="GHO47587.1"/>
    </source>
</evidence>
<reference evidence="4" key="1">
    <citation type="submission" date="2020-10" db="EMBL/GenBank/DDBJ databases">
        <title>Taxonomic study of unclassified bacteria belonging to the class Ktedonobacteria.</title>
        <authorList>
            <person name="Yabe S."/>
            <person name="Wang C.M."/>
            <person name="Zheng Y."/>
            <person name="Sakai Y."/>
            <person name="Cavaletti L."/>
            <person name="Monciardini P."/>
            <person name="Donadio S."/>
        </authorList>
    </citation>
    <scope>NUCLEOTIDE SEQUENCE</scope>
    <source>
        <strain evidence="4">SOSP1-1</strain>
    </source>
</reference>
<evidence type="ECO:0000256" key="2">
    <source>
        <dbReference type="ARBA" id="ARBA00023002"/>
    </source>
</evidence>